<evidence type="ECO:0000313" key="2">
    <source>
        <dbReference type="Proteomes" id="UP000821853"/>
    </source>
</evidence>
<dbReference type="AlphaFoldDB" id="A0A9J6FE75"/>
<proteinExistence type="predicted"/>
<organism evidence="1 2">
    <name type="scientific">Haemaphysalis longicornis</name>
    <name type="common">Bush tick</name>
    <dbReference type="NCBI Taxonomy" id="44386"/>
    <lineage>
        <taxon>Eukaryota</taxon>
        <taxon>Metazoa</taxon>
        <taxon>Ecdysozoa</taxon>
        <taxon>Arthropoda</taxon>
        <taxon>Chelicerata</taxon>
        <taxon>Arachnida</taxon>
        <taxon>Acari</taxon>
        <taxon>Parasitiformes</taxon>
        <taxon>Ixodida</taxon>
        <taxon>Ixodoidea</taxon>
        <taxon>Ixodidae</taxon>
        <taxon>Haemaphysalinae</taxon>
        <taxon>Haemaphysalis</taxon>
    </lineage>
</organism>
<sequence>MIALHWMKGDMNRWKQFQRYWIREIHTQSTITIRSFAWKGEPGGHGDRRNNISAGTFVGRMAAWMAVVENK</sequence>
<reference evidence="1 2" key="1">
    <citation type="journal article" date="2020" name="Cell">
        <title>Large-Scale Comparative Analyses of Tick Genomes Elucidate Their Genetic Diversity and Vector Capacities.</title>
        <authorList>
            <consortium name="Tick Genome and Microbiome Consortium (TIGMIC)"/>
            <person name="Jia N."/>
            <person name="Wang J."/>
            <person name="Shi W."/>
            <person name="Du L."/>
            <person name="Sun Y."/>
            <person name="Zhan W."/>
            <person name="Jiang J.F."/>
            <person name="Wang Q."/>
            <person name="Zhang B."/>
            <person name="Ji P."/>
            <person name="Bell-Sakyi L."/>
            <person name="Cui X.M."/>
            <person name="Yuan T.T."/>
            <person name="Jiang B.G."/>
            <person name="Yang W.F."/>
            <person name="Lam T.T."/>
            <person name="Chang Q.C."/>
            <person name="Ding S.J."/>
            <person name="Wang X.J."/>
            <person name="Zhu J.G."/>
            <person name="Ruan X.D."/>
            <person name="Zhao L."/>
            <person name="Wei J.T."/>
            <person name="Ye R.Z."/>
            <person name="Que T.C."/>
            <person name="Du C.H."/>
            <person name="Zhou Y.H."/>
            <person name="Cheng J.X."/>
            <person name="Dai P.F."/>
            <person name="Guo W.B."/>
            <person name="Han X.H."/>
            <person name="Huang E.J."/>
            <person name="Li L.F."/>
            <person name="Wei W."/>
            <person name="Gao Y.C."/>
            <person name="Liu J.Z."/>
            <person name="Shao H.Z."/>
            <person name="Wang X."/>
            <person name="Wang C.C."/>
            <person name="Yang T.C."/>
            <person name="Huo Q.B."/>
            <person name="Li W."/>
            <person name="Chen H.Y."/>
            <person name="Chen S.E."/>
            <person name="Zhou L.G."/>
            <person name="Ni X.B."/>
            <person name="Tian J.H."/>
            <person name="Sheng Y."/>
            <person name="Liu T."/>
            <person name="Pan Y.S."/>
            <person name="Xia L.Y."/>
            <person name="Li J."/>
            <person name="Zhao F."/>
            <person name="Cao W.C."/>
        </authorList>
    </citation>
    <scope>NUCLEOTIDE SEQUENCE [LARGE SCALE GENOMIC DNA]</scope>
    <source>
        <strain evidence="1">HaeL-2018</strain>
    </source>
</reference>
<accession>A0A9J6FE75</accession>
<dbReference type="VEuPathDB" id="VectorBase:HLOH_048786"/>
<keyword evidence="2" id="KW-1185">Reference proteome</keyword>
<dbReference type="EMBL" id="JABSTR010000002">
    <property type="protein sequence ID" value="KAH9364550.1"/>
    <property type="molecule type" value="Genomic_DNA"/>
</dbReference>
<name>A0A9J6FE75_HAELO</name>
<protein>
    <submittedName>
        <fullName evidence="1">Uncharacterized protein</fullName>
    </submittedName>
</protein>
<evidence type="ECO:0000313" key="1">
    <source>
        <dbReference type="EMBL" id="KAH9364550.1"/>
    </source>
</evidence>
<gene>
    <name evidence="1" type="ORF">HPB48_014588</name>
</gene>
<dbReference type="Proteomes" id="UP000821853">
    <property type="component" value="Chromosome 10"/>
</dbReference>
<comment type="caution">
    <text evidence="1">The sequence shown here is derived from an EMBL/GenBank/DDBJ whole genome shotgun (WGS) entry which is preliminary data.</text>
</comment>